<organism evidence="1 2">
    <name type="scientific">Meloidogyne incognita</name>
    <name type="common">Southern root-knot nematode worm</name>
    <name type="synonym">Oxyuris incognita</name>
    <dbReference type="NCBI Taxonomy" id="6306"/>
    <lineage>
        <taxon>Eukaryota</taxon>
        <taxon>Metazoa</taxon>
        <taxon>Ecdysozoa</taxon>
        <taxon>Nematoda</taxon>
        <taxon>Chromadorea</taxon>
        <taxon>Rhabditida</taxon>
        <taxon>Tylenchina</taxon>
        <taxon>Tylenchomorpha</taxon>
        <taxon>Tylenchoidea</taxon>
        <taxon>Meloidogynidae</taxon>
        <taxon>Meloidogyninae</taxon>
        <taxon>Meloidogyne</taxon>
        <taxon>Meloidogyne incognita group</taxon>
    </lineage>
</organism>
<dbReference type="Gene3D" id="3.40.50.300">
    <property type="entry name" value="P-loop containing nucleotide triphosphate hydrolases"/>
    <property type="match status" value="1"/>
</dbReference>
<dbReference type="WBParaSite" id="Minc3s04750g36937">
    <property type="protein sequence ID" value="Minc3s04750g36937"/>
    <property type="gene ID" value="Minc3s04750g36937"/>
</dbReference>
<dbReference type="InterPro" id="IPR027417">
    <property type="entry name" value="P-loop_NTPase"/>
</dbReference>
<sequence length="113" mass="12575">MEEQNKNIEVVVIGHVDSGKSTTINHLKYKLVMRGMKININFKENSGIESSAFLETINGDAALLIVDCETWHSSSQQFSYNQSSIAVAAMNNVKQLIVVCNKVVRDHPRISTP</sequence>
<dbReference type="WBParaSite" id="Minc3s05341g38051">
    <property type="protein sequence ID" value="Minc3s05341g38051"/>
    <property type="gene ID" value="Minc3s05341g38051"/>
</dbReference>
<dbReference type="SUPFAM" id="SSF52540">
    <property type="entry name" value="P-loop containing nucleoside triphosphate hydrolases"/>
    <property type="match status" value="1"/>
</dbReference>
<proteinExistence type="predicted"/>
<evidence type="ECO:0000313" key="1">
    <source>
        <dbReference type="Proteomes" id="UP000887563"/>
    </source>
</evidence>
<reference evidence="2 3" key="1">
    <citation type="submission" date="2022-11" db="UniProtKB">
        <authorList>
            <consortium name="WormBaseParasite"/>
        </authorList>
    </citation>
    <scope>IDENTIFICATION</scope>
</reference>
<accession>A0A914NBQ1</accession>
<evidence type="ECO:0000313" key="3">
    <source>
        <dbReference type="WBParaSite" id="Minc3s05341g38051"/>
    </source>
</evidence>
<protein>
    <submittedName>
        <fullName evidence="2 3">Tr-type G domain-containing protein</fullName>
    </submittedName>
</protein>
<dbReference type="AlphaFoldDB" id="A0A914NBQ1"/>
<keyword evidence="1" id="KW-1185">Reference proteome</keyword>
<evidence type="ECO:0000313" key="2">
    <source>
        <dbReference type="WBParaSite" id="Minc3s04750g36937"/>
    </source>
</evidence>
<name>A0A914NBQ1_MELIC</name>
<dbReference type="Proteomes" id="UP000887563">
    <property type="component" value="Unplaced"/>
</dbReference>